<dbReference type="EMBL" id="KQ964570">
    <property type="protein sequence ID" value="KXN68547.1"/>
    <property type="molecule type" value="Genomic_DNA"/>
</dbReference>
<sequence>MSYLVFFTYKECPNDFDLGVATFGEDIYECIKGKDYINAPDNKIIEDALKISDIYEKDGSPIIIIDKQSFEDNLVKILRLYNNHSHGSYVCHRSTLNKLEDSILFQEADETEYDDGTYPFYTFSDKYHVGSANPPELEFIEKYLTLLLNASVVLELGETQSIDEAVYFVIFNWNDDSVGNISSTSFPVFWRHSALAKYRIYRLDDAAKPPVYVASSPINSADVAESKVPTLQLFC</sequence>
<organism evidence="1 2">
    <name type="scientific">Conidiobolus coronatus (strain ATCC 28846 / CBS 209.66 / NRRL 28638)</name>
    <name type="common">Delacroixia coronata</name>
    <dbReference type="NCBI Taxonomy" id="796925"/>
    <lineage>
        <taxon>Eukaryota</taxon>
        <taxon>Fungi</taxon>
        <taxon>Fungi incertae sedis</taxon>
        <taxon>Zoopagomycota</taxon>
        <taxon>Entomophthoromycotina</taxon>
        <taxon>Entomophthoromycetes</taxon>
        <taxon>Entomophthorales</taxon>
        <taxon>Ancylistaceae</taxon>
        <taxon>Conidiobolus</taxon>
    </lineage>
</organism>
<evidence type="ECO:0000313" key="2">
    <source>
        <dbReference type="Proteomes" id="UP000070444"/>
    </source>
</evidence>
<gene>
    <name evidence="1" type="ORF">CONCODRAFT_18895</name>
</gene>
<protein>
    <submittedName>
        <fullName evidence="1">Uncharacterized protein</fullName>
    </submittedName>
</protein>
<name>A0A137P0J3_CONC2</name>
<dbReference type="Proteomes" id="UP000070444">
    <property type="component" value="Unassembled WGS sequence"/>
</dbReference>
<reference evidence="1 2" key="1">
    <citation type="journal article" date="2015" name="Genome Biol. Evol.">
        <title>Phylogenomic analyses indicate that early fungi evolved digesting cell walls of algal ancestors of land plants.</title>
        <authorList>
            <person name="Chang Y."/>
            <person name="Wang S."/>
            <person name="Sekimoto S."/>
            <person name="Aerts A.L."/>
            <person name="Choi C."/>
            <person name="Clum A."/>
            <person name="LaButti K.M."/>
            <person name="Lindquist E.A."/>
            <person name="Yee Ngan C."/>
            <person name="Ohm R.A."/>
            <person name="Salamov A.A."/>
            <person name="Grigoriev I.V."/>
            <person name="Spatafora J.W."/>
            <person name="Berbee M.L."/>
        </authorList>
    </citation>
    <scope>NUCLEOTIDE SEQUENCE [LARGE SCALE GENOMIC DNA]</scope>
    <source>
        <strain evidence="1 2">NRRL 28638</strain>
    </source>
</reference>
<keyword evidence="2" id="KW-1185">Reference proteome</keyword>
<proteinExistence type="predicted"/>
<accession>A0A137P0J3</accession>
<evidence type="ECO:0000313" key="1">
    <source>
        <dbReference type="EMBL" id="KXN68547.1"/>
    </source>
</evidence>
<dbReference type="OrthoDB" id="16520at2759"/>
<dbReference type="AlphaFoldDB" id="A0A137P0J3"/>